<keyword evidence="3" id="KW-1185">Reference proteome</keyword>
<reference evidence="2 3" key="1">
    <citation type="submission" date="2024-04" db="EMBL/GenBank/DDBJ databases">
        <title>Tritrichomonas musculus Genome.</title>
        <authorList>
            <person name="Alves-Ferreira E."/>
            <person name="Grigg M."/>
            <person name="Lorenzi H."/>
            <person name="Galac M."/>
        </authorList>
    </citation>
    <scope>NUCLEOTIDE SEQUENCE [LARGE SCALE GENOMIC DNA]</scope>
    <source>
        <strain evidence="2 3">EAF2021</strain>
    </source>
</reference>
<gene>
    <name evidence="2" type="ORF">M9Y10_002610</name>
</gene>
<organism evidence="2 3">
    <name type="scientific">Tritrichomonas musculus</name>
    <dbReference type="NCBI Taxonomy" id="1915356"/>
    <lineage>
        <taxon>Eukaryota</taxon>
        <taxon>Metamonada</taxon>
        <taxon>Parabasalia</taxon>
        <taxon>Tritrichomonadida</taxon>
        <taxon>Tritrichomonadidae</taxon>
        <taxon>Tritrichomonas</taxon>
    </lineage>
</organism>
<accession>A0ABR2LBT0</accession>
<dbReference type="Proteomes" id="UP001470230">
    <property type="component" value="Unassembled WGS sequence"/>
</dbReference>
<dbReference type="EMBL" id="JAPFFF010000001">
    <property type="protein sequence ID" value="KAK8900287.1"/>
    <property type="molecule type" value="Genomic_DNA"/>
</dbReference>
<dbReference type="PROSITE" id="PS51269">
    <property type="entry name" value="COMM"/>
    <property type="match status" value="1"/>
</dbReference>
<evidence type="ECO:0000313" key="2">
    <source>
        <dbReference type="EMBL" id="KAK8900287.1"/>
    </source>
</evidence>
<name>A0ABR2LBT0_9EUKA</name>
<dbReference type="InterPro" id="IPR037361">
    <property type="entry name" value="COMMD10"/>
</dbReference>
<dbReference type="Pfam" id="PF21672">
    <property type="entry name" value="COMM_HN"/>
    <property type="match status" value="1"/>
</dbReference>
<protein>
    <recommendedName>
        <fullName evidence="1">COMM domain-containing protein</fullName>
    </recommendedName>
</protein>
<feature type="domain" description="COMM" evidence="1">
    <location>
        <begin position="126"/>
        <end position="190"/>
    </location>
</feature>
<dbReference type="PANTHER" id="PTHR12333:SF0">
    <property type="entry name" value="COMM DOMAIN-CONTAINING PROTEIN 10"/>
    <property type="match status" value="1"/>
</dbReference>
<comment type="caution">
    <text evidence="2">The sequence shown here is derived from an EMBL/GenBank/DDBJ whole genome shotgun (WGS) entry which is preliminary data.</text>
</comment>
<evidence type="ECO:0000259" key="1">
    <source>
        <dbReference type="PROSITE" id="PS51269"/>
    </source>
</evidence>
<dbReference type="PANTHER" id="PTHR12333">
    <property type="entry name" value="COMM DOMAIN CONTAINING PROTEIN 10"/>
    <property type="match status" value="1"/>
</dbReference>
<dbReference type="Pfam" id="PF07258">
    <property type="entry name" value="COMM_domain"/>
    <property type="match status" value="1"/>
</dbReference>
<sequence length="190" mass="21168">MTEEKNALQDALHVADNIPQNNFAQLLRRIAIAIRQGNQNPFSEDDVQTLLESFSLTPSQLDALFSACSYLLQKSACFSFNSDKTSQFALESGASEEVAECFSAVWDKEGDELIEALKQKTIASSVLDSTTWRLDLKADEHGKGPSRDPVLLLDFNIVDQPPVTVQFNHEELSNLFNELAKIQQNIDSMT</sequence>
<dbReference type="InterPro" id="IPR017920">
    <property type="entry name" value="COMM"/>
</dbReference>
<evidence type="ECO:0000313" key="3">
    <source>
        <dbReference type="Proteomes" id="UP001470230"/>
    </source>
</evidence>
<proteinExistence type="predicted"/>